<evidence type="ECO:0000256" key="7">
    <source>
        <dbReference type="SAM" id="Phobius"/>
    </source>
</evidence>
<feature type="transmembrane region" description="Helical" evidence="7">
    <location>
        <begin position="6"/>
        <end position="26"/>
    </location>
</feature>
<reference evidence="10" key="1">
    <citation type="submission" date="2016-10" db="EMBL/GenBank/DDBJ databases">
        <authorList>
            <person name="Varghese N."/>
            <person name="Submissions S."/>
        </authorList>
    </citation>
    <scope>NUCLEOTIDE SEQUENCE [LARGE SCALE GENOMIC DNA]</scope>
    <source>
        <strain evidence="10">DSM 45789</strain>
    </source>
</reference>
<dbReference type="Pfam" id="PF04239">
    <property type="entry name" value="DUF421"/>
    <property type="match status" value="1"/>
</dbReference>
<feature type="transmembrane region" description="Helical" evidence="7">
    <location>
        <begin position="58"/>
        <end position="79"/>
    </location>
</feature>
<sequence length="233" mass="26986">MGEGWSLLLRTLFIYFFVLLIMRLMGKREIGKLSVFDVVVSIMIADFAVMSVDDLKMPLFHGLIPIMMLAGAQILLSFVSLKSPKIRRWIDGEPTTLIKDGQILEDEMEKQRYNMDDLMLQLREKNIANIADVEFAVLETSGKLSVFPKDEEKTPVEEKELLPGFSDYRQHALPVPLIIDGKVQEEALRSMGQTRFWLKNQIQQYGYKDLKEIFFVSIDARGRMYIDSRKDKR</sequence>
<evidence type="ECO:0000259" key="8">
    <source>
        <dbReference type="Pfam" id="PF04239"/>
    </source>
</evidence>
<keyword evidence="4 7" id="KW-0812">Transmembrane</keyword>
<dbReference type="InterPro" id="IPR007353">
    <property type="entry name" value="DUF421"/>
</dbReference>
<protein>
    <submittedName>
        <fullName evidence="9">Uncharacterized membrane protein YcaP, DUF421 family</fullName>
    </submittedName>
</protein>
<evidence type="ECO:0000256" key="1">
    <source>
        <dbReference type="ARBA" id="ARBA00004651"/>
    </source>
</evidence>
<evidence type="ECO:0000256" key="6">
    <source>
        <dbReference type="ARBA" id="ARBA00023136"/>
    </source>
</evidence>
<dbReference type="InterPro" id="IPR023090">
    <property type="entry name" value="UPF0702_alpha/beta_dom_sf"/>
</dbReference>
<comment type="subcellular location">
    <subcellularLocation>
        <location evidence="1">Cell membrane</location>
        <topology evidence="1">Multi-pass membrane protein</topology>
    </subcellularLocation>
</comment>
<evidence type="ECO:0000313" key="9">
    <source>
        <dbReference type="EMBL" id="SFS58696.1"/>
    </source>
</evidence>
<dbReference type="OrthoDB" id="1682423at2"/>
<dbReference type="AlphaFoldDB" id="A0A1I6R1W3"/>
<dbReference type="PANTHER" id="PTHR34582:SF6">
    <property type="entry name" value="UPF0702 TRANSMEMBRANE PROTEIN YCAP"/>
    <property type="match status" value="1"/>
</dbReference>
<keyword evidence="6 7" id="KW-0472">Membrane</keyword>
<dbReference type="PANTHER" id="PTHR34582">
    <property type="entry name" value="UPF0702 TRANSMEMBRANE PROTEIN YCAP"/>
    <property type="match status" value="1"/>
</dbReference>
<evidence type="ECO:0000256" key="5">
    <source>
        <dbReference type="ARBA" id="ARBA00022989"/>
    </source>
</evidence>
<keyword evidence="10" id="KW-1185">Reference proteome</keyword>
<keyword evidence="5 7" id="KW-1133">Transmembrane helix</keyword>
<accession>A0A1I6R1W3</accession>
<dbReference type="RefSeq" id="WP_091835496.1">
    <property type="nucleotide sequence ID" value="NZ_FPAA01000004.1"/>
</dbReference>
<dbReference type="Gene3D" id="3.30.240.20">
    <property type="entry name" value="bsu07140 like domains"/>
    <property type="match status" value="2"/>
</dbReference>
<comment type="similarity">
    <text evidence="2">Belongs to the UPF0702 family.</text>
</comment>
<evidence type="ECO:0000256" key="3">
    <source>
        <dbReference type="ARBA" id="ARBA00022475"/>
    </source>
</evidence>
<proteinExistence type="inferred from homology"/>
<dbReference type="GO" id="GO:0005886">
    <property type="term" value="C:plasma membrane"/>
    <property type="evidence" value="ECO:0007669"/>
    <property type="project" value="UniProtKB-SubCell"/>
</dbReference>
<organism evidence="9 10">
    <name type="scientific">Marininema halotolerans</name>
    <dbReference type="NCBI Taxonomy" id="1155944"/>
    <lineage>
        <taxon>Bacteria</taxon>
        <taxon>Bacillati</taxon>
        <taxon>Bacillota</taxon>
        <taxon>Bacilli</taxon>
        <taxon>Bacillales</taxon>
        <taxon>Thermoactinomycetaceae</taxon>
        <taxon>Marininema</taxon>
    </lineage>
</organism>
<gene>
    <name evidence="9" type="ORF">SAMN05444972_10436</name>
</gene>
<evidence type="ECO:0000256" key="4">
    <source>
        <dbReference type="ARBA" id="ARBA00022692"/>
    </source>
</evidence>
<evidence type="ECO:0000313" key="10">
    <source>
        <dbReference type="Proteomes" id="UP000198660"/>
    </source>
</evidence>
<dbReference type="EMBL" id="FPAA01000004">
    <property type="protein sequence ID" value="SFS58696.1"/>
    <property type="molecule type" value="Genomic_DNA"/>
</dbReference>
<feature type="domain" description="YetF C-terminal" evidence="8">
    <location>
        <begin position="82"/>
        <end position="218"/>
    </location>
</feature>
<feature type="transmembrane region" description="Helical" evidence="7">
    <location>
        <begin position="33"/>
        <end position="52"/>
    </location>
</feature>
<name>A0A1I6R1W3_9BACL</name>
<dbReference type="Proteomes" id="UP000198660">
    <property type="component" value="Unassembled WGS sequence"/>
</dbReference>
<keyword evidence="3" id="KW-1003">Cell membrane</keyword>
<evidence type="ECO:0000256" key="2">
    <source>
        <dbReference type="ARBA" id="ARBA00006448"/>
    </source>
</evidence>